<reference evidence="2" key="2">
    <citation type="submission" date="2023-06" db="EMBL/GenBank/DDBJ databases">
        <authorList>
            <consortium name="Lawrence Berkeley National Laboratory"/>
            <person name="Haridas S."/>
            <person name="Hensen N."/>
            <person name="Bonometti L."/>
            <person name="Westerberg I."/>
            <person name="Brannstrom I.O."/>
            <person name="Guillou S."/>
            <person name="Cros-Aarteil S."/>
            <person name="Calhoun S."/>
            <person name="Kuo A."/>
            <person name="Mondo S."/>
            <person name="Pangilinan J."/>
            <person name="Riley R."/>
            <person name="LaButti K."/>
            <person name="Andreopoulos B."/>
            <person name="Lipzen A."/>
            <person name="Chen C."/>
            <person name="Yanf M."/>
            <person name="Daum C."/>
            <person name="Ng V."/>
            <person name="Clum A."/>
            <person name="Steindorff A."/>
            <person name="Ohm R."/>
            <person name="Martin F."/>
            <person name="Silar P."/>
            <person name="Natvig D."/>
            <person name="Lalanne C."/>
            <person name="Gautier V."/>
            <person name="Ament-velasquez S.L."/>
            <person name="Kruys A."/>
            <person name="Hutchinson M.I."/>
            <person name="Powell A.J."/>
            <person name="Barry K."/>
            <person name="Miller A.N."/>
            <person name="Grigoriev I.V."/>
            <person name="Debuchy R."/>
            <person name="Gladieux P."/>
            <person name="Thoren M.H."/>
            <person name="Johannesson H."/>
        </authorList>
    </citation>
    <scope>NUCLEOTIDE SEQUENCE</scope>
    <source>
        <strain evidence="2">CBS 232.78</strain>
    </source>
</reference>
<evidence type="ECO:0008006" key="4">
    <source>
        <dbReference type="Google" id="ProtNLM"/>
    </source>
</evidence>
<evidence type="ECO:0000313" key="3">
    <source>
        <dbReference type="Proteomes" id="UP001285441"/>
    </source>
</evidence>
<feature type="chain" id="PRO_5041952558" description="Ig-like domain-containing protein" evidence="1">
    <location>
        <begin position="19"/>
        <end position="488"/>
    </location>
</feature>
<organism evidence="2 3">
    <name type="scientific">Podospora didyma</name>
    <dbReference type="NCBI Taxonomy" id="330526"/>
    <lineage>
        <taxon>Eukaryota</taxon>
        <taxon>Fungi</taxon>
        <taxon>Dikarya</taxon>
        <taxon>Ascomycota</taxon>
        <taxon>Pezizomycotina</taxon>
        <taxon>Sordariomycetes</taxon>
        <taxon>Sordariomycetidae</taxon>
        <taxon>Sordariales</taxon>
        <taxon>Podosporaceae</taxon>
        <taxon>Podospora</taxon>
    </lineage>
</organism>
<keyword evidence="1" id="KW-0732">Signal</keyword>
<gene>
    <name evidence="2" type="ORF">B0H63DRAFT_213937</name>
</gene>
<dbReference type="PROSITE" id="PS51257">
    <property type="entry name" value="PROKAR_LIPOPROTEIN"/>
    <property type="match status" value="1"/>
</dbReference>
<evidence type="ECO:0000256" key="1">
    <source>
        <dbReference type="SAM" id="SignalP"/>
    </source>
</evidence>
<sequence>MSARLLFLAVSAAASVSAQLAAAQGCTSSSFAIPSWWIQGLQSSSAGVSFQLVNRATNYTADAACQITTTGGWNACSTKSKENGVVSASVQVTETSAQVFVNQTWTCSDRTGIPPVTFAAVGNNSVALTCTGSVCEAELSSLLVKGSLLAPVAITPAYLEGPPGHASPGCLAAAQNPWWTLSNTYYVKEIGDGLTSASSQSFYLLLTNPATGYQASCMSGSGYDDTSFESQRLVCAGGEFGLQGAERYTITTDASFDPATFKLSLNQTWYCDDVDAGKPFAITGTASEILALDCKDYGTDTVSTTCNAPGDITVNGQLLSKSPLPAYSLAEPLPVDDGCTISSVLNPQWAFSQFHVDNSLVTFEIILKAPRRGYAYPISISQDATAKSSDGWYPCVLGPGASDTGGIYHALWPSKCSIKYTPATKELIFKADWVCGELDPDHPITFSGVTTTTVNTSLACETADGISQCFTADLGYTWSAGISNVTWH</sequence>
<accession>A0AAE0NHW8</accession>
<protein>
    <recommendedName>
        <fullName evidence="4">Ig-like domain-containing protein</fullName>
    </recommendedName>
</protein>
<keyword evidence="3" id="KW-1185">Reference proteome</keyword>
<proteinExistence type="predicted"/>
<feature type="signal peptide" evidence="1">
    <location>
        <begin position="1"/>
        <end position="18"/>
    </location>
</feature>
<comment type="caution">
    <text evidence="2">The sequence shown here is derived from an EMBL/GenBank/DDBJ whole genome shotgun (WGS) entry which is preliminary data.</text>
</comment>
<name>A0AAE0NHW8_9PEZI</name>
<dbReference type="AlphaFoldDB" id="A0AAE0NHW8"/>
<reference evidence="2" key="1">
    <citation type="journal article" date="2023" name="Mol. Phylogenet. Evol.">
        <title>Genome-scale phylogeny and comparative genomics of the fungal order Sordariales.</title>
        <authorList>
            <person name="Hensen N."/>
            <person name="Bonometti L."/>
            <person name="Westerberg I."/>
            <person name="Brannstrom I.O."/>
            <person name="Guillou S."/>
            <person name="Cros-Aarteil S."/>
            <person name="Calhoun S."/>
            <person name="Haridas S."/>
            <person name="Kuo A."/>
            <person name="Mondo S."/>
            <person name="Pangilinan J."/>
            <person name="Riley R."/>
            <person name="LaButti K."/>
            <person name="Andreopoulos B."/>
            <person name="Lipzen A."/>
            <person name="Chen C."/>
            <person name="Yan M."/>
            <person name="Daum C."/>
            <person name="Ng V."/>
            <person name="Clum A."/>
            <person name="Steindorff A."/>
            <person name="Ohm R.A."/>
            <person name="Martin F."/>
            <person name="Silar P."/>
            <person name="Natvig D.O."/>
            <person name="Lalanne C."/>
            <person name="Gautier V."/>
            <person name="Ament-Velasquez S.L."/>
            <person name="Kruys A."/>
            <person name="Hutchinson M.I."/>
            <person name="Powell A.J."/>
            <person name="Barry K."/>
            <person name="Miller A.N."/>
            <person name="Grigoriev I.V."/>
            <person name="Debuchy R."/>
            <person name="Gladieux P."/>
            <person name="Hiltunen Thoren M."/>
            <person name="Johannesson H."/>
        </authorList>
    </citation>
    <scope>NUCLEOTIDE SEQUENCE</scope>
    <source>
        <strain evidence="2">CBS 232.78</strain>
    </source>
</reference>
<dbReference type="Proteomes" id="UP001285441">
    <property type="component" value="Unassembled WGS sequence"/>
</dbReference>
<dbReference type="EMBL" id="JAULSW010000005">
    <property type="protein sequence ID" value="KAK3381799.1"/>
    <property type="molecule type" value="Genomic_DNA"/>
</dbReference>
<evidence type="ECO:0000313" key="2">
    <source>
        <dbReference type="EMBL" id="KAK3381799.1"/>
    </source>
</evidence>